<name>A0A4Z0A969_9AGAM</name>
<evidence type="ECO:0000313" key="5">
    <source>
        <dbReference type="EMBL" id="TFY82887.1"/>
    </source>
</evidence>
<keyword evidence="2" id="KW-0863">Zinc-finger</keyword>
<dbReference type="EMBL" id="SFCI01000070">
    <property type="protein sequence ID" value="TFY82887.1"/>
    <property type="molecule type" value="Genomic_DNA"/>
</dbReference>
<keyword evidence="6" id="KW-1185">Reference proteome</keyword>
<evidence type="ECO:0000256" key="2">
    <source>
        <dbReference type="ARBA" id="ARBA00022771"/>
    </source>
</evidence>
<feature type="domain" description="MYND-type" evidence="4">
    <location>
        <begin position="153"/>
        <end position="184"/>
    </location>
</feature>
<evidence type="ECO:0000256" key="3">
    <source>
        <dbReference type="ARBA" id="ARBA00022833"/>
    </source>
</evidence>
<proteinExistence type="predicted"/>
<dbReference type="STRING" id="135208.A0A4Z0A969"/>
<dbReference type="Gene3D" id="6.10.140.2220">
    <property type="match status" value="1"/>
</dbReference>
<dbReference type="Pfam" id="PF01753">
    <property type="entry name" value="zf-MYND"/>
    <property type="match status" value="1"/>
</dbReference>
<gene>
    <name evidence="5" type="ORF">EWM64_g1120</name>
</gene>
<evidence type="ECO:0000313" key="6">
    <source>
        <dbReference type="Proteomes" id="UP000298061"/>
    </source>
</evidence>
<dbReference type="InterPro" id="IPR002893">
    <property type="entry name" value="Znf_MYND"/>
</dbReference>
<dbReference type="OrthoDB" id="2831360at2759"/>
<evidence type="ECO:0000256" key="1">
    <source>
        <dbReference type="ARBA" id="ARBA00022723"/>
    </source>
</evidence>
<evidence type="ECO:0000259" key="4">
    <source>
        <dbReference type="Pfam" id="PF01753"/>
    </source>
</evidence>
<reference evidence="5 6" key="1">
    <citation type="submission" date="2019-02" db="EMBL/GenBank/DDBJ databases">
        <title>Genome sequencing of the rare red list fungi Hericium alpestre (H. flagellum).</title>
        <authorList>
            <person name="Buettner E."/>
            <person name="Kellner H."/>
        </authorList>
    </citation>
    <scope>NUCLEOTIDE SEQUENCE [LARGE SCALE GENOMIC DNA]</scope>
    <source>
        <strain evidence="5 6">DSM 108284</strain>
    </source>
</reference>
<keyword evidence="1" id="KW-0479">Metal-binding</keyword>
<dbReference type="Proteomes" id="UP000298061">
    <property type="component" value="Unassembled WGS sequence"/>
</dbReference>
<dbReference type="GO" id="GO:0008270">
    <property type="term" value="F:zinc ion binding"/>
    <property type="evidence" value="ECO:0007669"/>
    <property type="project" value="UniProtKB-KW"/>
</dbReference>
<sequence length="190" mass="21041">MSEQTLPVSVFFLGWEKVRLEADVILPVPVGTALDDQDALQRQFVRVVPDLKHSYPMRCEFCGLPAQENHLNLINAPYMPPKGRPWRGISSPGPHANAYVHSVCEMAGPCGKKAQGMANMSAYMAILTGTPLDRAWIQHDDFEKVRYPKNGSCAYCQKDETIGKATSRCSECKATLYCNSACQRVGAPFM</sequence>
<dbReference type="AlphaFoldDB" id="A0A4Z0A969"/>
<protein>
    <recommendedName>
        <fullName evidence="4">MYND-type domain-containing protein</fullName>
    </recommendedName>
</protein>
<keyword evidence="3" id="KW-0862">Zinc</keyword>
<dbReference type="SUPFAM" id="SSF144232">
    <property type="entry name" value="HIT/MYND zinc finger-like"/>
    <property type="match status" value="1"/>
</dbReference>
<organism evidence="5 6">
    <name type="scientific">Hericium alpestre</name>
    <dbReference type="NCBI Taxonomy" id="135208"/>
    <lineage>
        <taxon>Eukaryota</taxon>
        <taxon>Fungi</taxon>
        <taxon>Dikarya</taxon>
        <taxon>Basidiomycota</taxon>
        <taxon>Agaricomycotina</taxon>
        <taxon>Agaricomycetes</taxon>
        <taxon>Russulales</taxon>
        <taxon>Hericiaceae</taxon>
        <taxon>Hericium</taxon>
    </lineage>
</organism>
<comment type="caution">
    <text evidence="5">The sequence shown here is derived from an EMBL/GenBank/DDBJ whole genome shotgun (WGS) entry which is preliminary data.</text>
</comment>
<accession>A0A4Z0A969</accession>